<dbReference type="GO" id="GO:0003677">
    <property type="term" value="F:DNA binding"/>
    <property type="evidence" value="ECO:0007669"/>
    <property type="project" value="UniProtKB-KW"/>
</dbReference>
<gene>
    <name evidence="1" type="ORF">HD597_006708</name>
</gene>
<dbReference type="AlphaFoldDB" id="A0A9X2GRR3"/>
<dbReference type="EMBL" id="JAMZEB010000002">
    <property type="protein sequence ID" value="MCP2359688.1"/>
    <property type="molecule type" value="Genomic_DNA"/>
</dbReference>
<sequence>MTVYAWNSRGGGPRYMKIGKHVRYKLADVEAWENRHYVEQVAVC</sequence>
<name>A0A9X2GRR3_9ACTN</name>
<proteinExistence type="predicted"/>
<evidence type="ECO:0000313" key="2">
    <source>
        <dbReference type="Proteomes" id="UP001139648"/>
    </source>
</evidence>
<evidence type="ECO:0000313" key="1">
    <source>
        <dbReference type="EMBL" id="MCP2359688.1"/>
    </source>
</evidence>
<dbReference type="SUPFAM" id="SSF46955">
    <property type="entry name" value="Putative DNA-binding domain"/>
    <property type="match status" value="1"/>
</dbReference>
<dbReference type="InterPro" id="IPR009061">
    <property type="entry name" value="DNA-bd_dom_put_sf"/>
</dbReference>
<accession>A0A9X2GRR3</accession>
<reference evidence="1" key="1">
    <citation type="submission" date="2022-06" db="EMBL/GenBank/DDBJ databases">
        <title>Sequencing the genomes of 1000 actinobacteria strains.</title>
        <authorList>
            <person name="Klenk H.-P."/>
        </authorList>
    </citation>
    <scope>NUCLEOTIDE SEQUENCE</scope>
    <source>
        <strain evidence="1">DSM 46694</strain>
    </source>
</reference>
<organism evidence="1 2">
    <name type="scientific">Nonomuraea thailandensis</name>
    <dbReference type="NCBI Taxonomy" id="1188745"/>
    <lineage>
        <taxon>Bacteria</taxon>
        <taxon>Bacillati</taxon>
        <taxon>Actinomycetota</taxon>
        <taxon>Actinomycetes</taxon>
        <taxon>Streptosporangiales</taxon>
        <taxon>Streptosporangiaceae</taxon>
        <taxon>Nonomuraea</taxon>
    </lineage>
</organism>
<comment type="caution">
    <text evidence="1">The sequence shown here is derived from an EMBL/GenBank/DDBJ whole genome shotgun (WGS) entry which is preliminary data.</text>
</comment>
<dbReference type="Proteomes" id="UP001139648">
    <property type="component" value="Unassembled WGS sequence"/>
</dbReference>
<protein>
    <submittedName>
        <fullName evidence="1">DNA-binding transcriptional regulator AlpA</fullName>
    </submittedName>
</protein>
<keyword evidence="2" id="KW-1185">Reference proteome</keyword>
<keyword evidence="1" id="KW-0238">DNA-binding</keyword>